<dbReference type="Gene3D" id="1.10.1740.10">
    <property type="match status" value="1"/>
</dbReference>
<comment type="similarity">
    <text evidence="1">Belongs to the sigma-70 factor family. ECF subfamily.</text>
</comment>
<proteinExistence type="inferred from homology"/>
<dbReference type="InterPro" id="IPR014327">
    <property type="entry name" value="RNA_pol_sigma70_bacteroid"/>
</dbReference>
<dbReference type="Gene3D" id="1.10.10.10">
    <property type="entry name" value="Winged helix-like DNA-binding domain superfamily/Winged helix DNA-binding domain"/>
    <property type="match status" value="1"/>
</dbReference>
<reference evidence="7 8" key="1">
    <citation type="submission" date="2020-08" db="EMBL/GenBank/DDBJ databases">
        <title>Genome public.</title>
        <authorList>
            <person name="Liu C."/>
            <person name="Sun Q."/>
        </authorList>
    </citation>
    <scope>NUCLEOTIDE SEQUENCE [LARGE SCALE GENOMIC DNA]</scope>
    <source>
        <strain evidence="7 8">BX2</strain>
    </source>
</reference>
<keyword evidence="3" id="KW-0731">Sigma factor</keyword>
<dbReference type="SUPFAM" id="SSF88946">
    <property type="entry name" value="Sigma2 domain of RNA polymerase sigma factors"/>
    <property type="match status" value="1"/>
</dbReference>
<name>A0ABR7E7V0_9BACT</name>
<dbReference type="NCBIfam" id="TIGR02985">
    <property type="entry name" value="Sig70_bacteroi1"/>
    <property type="match status" value="1"/>
</dbReference>
<dbReference type="InterPro" id="IPR007627">
    <property type="entry name" value="RNA_pol_sigma70_r2"/>
</dbReference>
<dbReference type="InterPro" id="IPR014284">
    <property type="entry name" value="RNA_pol_sigma-70_dom"/>
</dbReference>
<dbReference type="InterPro" id="IPR036388">
    <property type="entry name" value="WH-like_DNA-bd_sf"/>
</dbReference>
<dbReference type="Proteomes" id="UP000644010">
    <property type="component" value="Unassembled WGS sequence"/>
</dbReference>
<evidence type="ECO:0000313" key="8">
    <source>
        <dbReference type="Proteomes" id="UP000644010"/>
    </source>
</evidence>
<dbReference type="InterPro" id="IPR013325">
    <property type="entry name" value="RNA_pol_sigma_r2"/>
</dbReference>
<dbReference type="InterPro" id="IPR013324">
    <property type="entry name" value="RNA_pol_sigma_r3/r4-like"/>
</dbReference>
<dbReference type="NCBIfam" id="TIGR02937">
    <property type="entry name" value="sigma70-ECF"/>
    <property type="match status" value="1"/>
</dbReference>
<feature type="domain" description="RNA polymerase sigma factor 70 region 4 type 2" evidence="6">
    <location>
        <begin position="121"/>
        <end position="171"/>
    </location>
</feature>
<dbReference type="PANTHER" id="PTHR43133:SF46">
    <property type="entry name" value="RNA POLYMERASE SIGMA-70 FACTOR ECF SUBFAMILY"/>
    <property type="match status" value="1"/>
</dbReference>
<dbReference type="EMBL" id="JACOOI010000038">
    <property type="protein sequence ID" value="MBC5645836.1"/>
    <property type="molecule type" value="Genomic_DNA"/>
</dbReference>
<dbReference type="PANTHER" id="PTHR43133">
    <property type="entry name" value="RNA POLYMERASE ECF-TYPE SIGMA FACTO"/>
    <property type="match status" value="1"/>
</dbReference>
<keyword evidence="4" id="KW-0804">Transcription</keyword>
<dbReference type="SUPFAM" id="SSF88659">
    <property type="entry name" value="Sigma3 and sigma4 domains of RNA polymerase sigma factors"/>
    <property type="match status" value="1"/>
</dbReference>
<evidence type="ECO:0000256" key="4">
    <source>
        <dbReference type="ARBA" id="ARBA00023163"/>
    </source>
</evidence>
<evidence type="ECO:0000259" key="5">
    <source>
        <dbReference type="Pfam" id="PF04542"/>
    </source>
</evidence>
<dbReference type="Pfam" id="PF04542">
    <property type="entry name" value="Sigma70_r2"/>
    <property type="match status" value="1"/>
</dbReference>
<organism evidence="7 8">
    <name type="scientific">Parabacteroides segnis</name>
    <dbReference type="NCBI Taxonomy" id="2763058"/>
    <lineage>
        <taxon>Bacteria</taxon>
        <taxon>Pseudomonadati</taxon>
        <taxon>Bacteroidota</taxon>
        <taxon>Bacteroidia</taxon>
        <taxon>Bacteroidales</taxon>
        <taxon>Tannerellaceae</taxon>
        <taxon>Parabacteroides</taxon>
    </lineage>
</organism>
<dbReference type="InterPro" id="IPR013249">
    <property type="entry name" value="RNA_pol_sigma70_r4_t2"/>
</dbReference>
<keyword evidence="2" id="KW-0805">Transcription regulation</keyword>
<dbReference type="Pfam" id="PF08281">
    <property type="entry name" value="Sigma70_r4_2"/>
    <property type="match status" value="1"/>
</dbReference>
<evidence type="ECO:0000256" key="1">
    <source>
        <dbReference type="ARBA" id="ARBA00010641"/>
    </source>
</evidence>
<feature type="domain" description="RNA polymerase sigma-70 region 2" evidence="5">
    <location>
        <begin position="27"/>
        <end position="88"/>
    </location>
</feature>
<gene>
    <name evidence="7" type="ORF">H8S77_23455</name>
</gene>
<comment type="caution">
    <text evidence="7">The sequence shown here is derived from an EMBL/GenBank/DDBJ whole genome shotgun (WGS) entry which is preliminary data.</text>
</comment>
<evidence type="ECO:0000313" key="7">
    <source>
        <dbReference type="EMBL" id="MBC5645836.1"/>
    </source>
</evidence>
<evidence type="ECO:0000256" key="3">
    <source>
        <dbReference type="ARBA" id="ARBA00023082"/>
    </source>
</evidence>
<dbReference type="InterPro" id="IPR039425">
    <property type="entry name" value="RNA_pol_sigma-70-like"/>
</dbReference>
<accession>A0ABR7E7V0</accession>
<evidence type="ECO:0000256" key="2">
    <source>
        <dbReference type="ARBA" id="ARBA00023015"/>
    </source>
</evidence>
<sequence>MAGSSIDIKTIEGLWNGDHKAFETVFLTYYNKTKAFIYGYVKSESDAEELAEDLFVNLWINRQAINTAKSFDAYLYTIARNAAINYLNHKYIHLAYTNNFQPDEAGSTSEEDLIAKELGLLIDDLVNKMPEQRKQIYILSRNEGLSNGEIAERLHTSKRNVESQLSLALKEIRKAIFAFILALL</sequence>
<protein>
    <submittedName>
        <fullName evidence="7">RNA polymerase sigma-70 factor</fullName>
    </submittedName>
</protein>
<dbReference type="RefSeq" id="WP_128134479.1">
    <property type="nucleotide sequence ID" value="NZ_JACOOI010000038.1"/>
</dbReference>
<keyword evidence="8" id="KW-1185">Reference proteome</keyword>
<evidence type="ECO:0000259" key="6">
    <source>
        <dbReference type="Pfam" id="PF08281"/>
    </source>
</evidence>